<comment type="similarity">
    <text evidence="1">Belongs to the MAM33 family.</text>
</comment>
<name>A0A1I7S8C6_BURXY</name>
<evidence type="ECO:0000313" key="3">
    <source>
        <dbReference type="WBParaSite" id="BXY_0926900.1"/>
    </source>
</evidence>
<protein>
    <submittedName>
        <fullName evidence="3">Mitochondrial glycoprotein</fullName>
    </submittedName>
</protein>
<organism evidence="2 3">
    <name type="scientific">Bursaphelenchus xylophilus</name>
    <name type="common">Pinewood nematode worm</name>
    <name type="synonym">Aphelenchoides xylophilus</name>
    <dbReference type="NCBI Taxonomy" id="6326"/>
    <lineage>
        <taxon>Eukaryota</taxon>
        <taxon>Metazoa</taxon>
        <taxon>Ecdysozoa</taxon>
        <taxon>Nematoda</taxon>
        <taxon>Chromadorea</taxon>
        <taxon>Rhabditida</taxon>
        <taxon>Tylenchina</taxon>
        <taxon>Tylenchomorpha</taxon>
        <taxon>Aphelenchoidea</taxon>
        <taxon>Aphelenchoididae</taxon>
        <taxon>Bursaphelenchus</taxon>
    </lineage>
</organism>
<dbReference type="Pfam" id="PF02330">
    <property type="entry name" value="MAM33"/>
    <property type="match status" value="1"/>
</dbReference>
<dbReference type="eggNOG" id="KOG4024">
    <property type="taxonomic scope" value="Eukaryota"/>
</dbReference>
<dbReference type="SUPFAM" id="SSF54529">
    <property type="entry name" value="Mitochondrial glycoprotein MAM33-like"/>
    <property type="match status" value="1"/>
</dbReference>
<dbReference type="InterPro" id="IPR036561">
    <property type="entry name" value="MAM33_sf"/>
</dbReference>
<dbReference type="GO" id="GO:0042256">
    <property type="term" value="P:cytosolic ribosome assembly"/>
    <property type="evidence" value="ECO:0007669"/>
    <property type="project" value="TreeGrafter"/>
</dbReference>
<dbReference type="AlphaFoldDB" id="A0A1I7S8C6"/>
<dbReference type="Gene3D" id="3.10.280.10">
    <property type="entry name" value="Mitochondrial glycoprotein"/>
    <property type="match status" value="1"/>
</dbReference>
<reference evidence="3" key="1">
    <citation type="submission" date="2016-11" db="UniProtKB">
        <authorList>
            <consortium name="WormBaseParasite"/>
        </authorList>
    </citation>
    <scope>IDENTIFICATION</scope>
</reference>
<sequence>MKNSGFQLVAMKSMQLSRAVARLAGSSLRLAAVRPALRQAVRFSSNESSVTKDLTQRLNEEIEAEKRLENENLGGAAQPTVPGFQLKTKDAEVRLTKKHGPEEILVVFNVNHSVDVEEDDPNSDLAPTPVALPPFSVEITKGSQRLCFNMILVETGDEDQFDFRVEEFYVAPAAKDGNEDVADEVYASSGKYIDPNLHDVLFVRYLEERGIDAEFCRNLVQFATHYEHQKYVGLLSQIRDFVSKN</sequence>
<dbReference type="Proteomes" id="UP000095284">
    <property type="component" value="Unplaced"/>
</dbReference>
<evidence type="ECO:0000313" key="2">
    <source>
        <dbReference type="Proteomes" id="UP000095284"/>
    </source>
</evidence>
<dbReference type="PANTHER" id="PTHR10826">
    <property type="entry name" value="COMPLEMENT COMPONENT 1"/>
    <property type="match status" value="1"/>
</dbReference>
<dbReference type="InterPro" id="IPR003428">
    <property type="entry name" value="MAM33"/>
</dbReference>
<evidence type="ECO:0000256" key="1">
    <source>
        <dbReference type="ARBA" id="ARBA00005457"/>
    </source>
</evidence>
<dbReference type="PANTHER" id="PTHR10826:SF1">
    <property type="entry name" value="COMPLEMENT COMPONENT 1 Q SUBCOMPONENT-BINDING PROTEIN, MITOCHONDRIAL"/>
    <property type="match status" value="1"/>
</dbReference>
<dbReference type="GO" id="GO:0005759">
    <property type="term" value="C:mitochondrial matrix"/>
    <property type="evidence" value="ECO:0007669"/>
    <property type="project" value="InterPro"/>
</dbReference>
<accession>A0A1I7S8C6</accession>
<proteinExistence type="inferred from homology"/>
<dbReference type="WBParaSite" id="BXY_0926900.1">
    <property type="protein sequence ID" value="BXY_0926900.1"/>
    <property type="gene ID" value="BXY_0926900"/>
</dbReference>